<evidence type="ECO:0000313" key="2">
    <source>
        <dbReference type="EMBL" id="EFG77249.1"/>
    </source>
</evidence>
<feature type="region of interest" description="Disordered" evidence="1">
    <location>
        <begin position="1"/>
        <end position="43"/>
    </location>
</feature>
<name>D5P9I8_9MYCO</name>
<reference evidence="2 3" key="1">
    <citation type="submission" date="2010-04" db="EMBL/GenBank/DDBJ databases">
        <authorList>
            <person name="Muzny D."/>
            <person name="Qin X."/>
            <person name="Deng J."/>
            <person name="Jiang H."/>
            <person name="Liu Y."/>
            <person name="Qu J."/>
            <person name="Song X.-Z."/>
            <person name="Zhang L."/>
            <person name="Thornton R."/>
            <person name="Coyle M."/>
            <person name="Francisco L."/>
            <person name="Jackson L."/>
            <person name="Javaid M."/>
            <person name="Korchina V."/>
            <person name="Kovar C."/>
            <person name="Mata R."/>
            <person name="Mathew T."/>
            <person name="Ngo R."/>
            <person name="Nguyen L."/>
            <person name="Nguyen N."/>
            <person name="Okwuonu G."/>
            <person name="Ongeri F."/>
            <person name="Pham C."/>
            <person name="Simmons D."/>
            <person name="Wilczek-Boney K."/>
            <person name="Hale W."/>
            <person name="Jakkamsetti A."/>
            <person name="Pham P."/>
            <person name="Ruth R."/>
            <person name="San Lucas F."/>
            <person name="Warren J."/>
            <person name="Zhang J."/>
            <person name="Zhao Z."/>
            <person name="Zhou C."/>
            <person name="Zhu D."/>
            <person name="Lee S."/>
            <person name="Bess C."/>
            <person name="Blankenburg K."/>
            <person name="Forbes L."/>
            <person name="Fu Q."/>
            <person name="Gubbala S."/>
            <person name="Hirani K."/>
            <person name="Jayaseelan J.C."/>
            <person name="Lara F."/>
            <person name="Munidasa M."/>
            <person name="Palculict T."/>
            <person name="Patil S."/>
            <person name="Pu L.-L."/>
            <person name="Saada N."/>
            <person name="Tang L."/>
            <person name="Weissenberger G."/>
            <person name="Zhu Y."/>
            <person name="Hemphill L."/>
            <person name="Shang Y."/>
            <person name="Youmans B."/>
            <person name="Ayvaz T."/>
            <person name="Ross M."/>
            <person name="Santibanez J."/>
            <person name="Aqrawi P."/>
            <person name="Gross S."/>
            <person name="Joshi V."/>
            <person name="Fowler G."/>
            <person name="Nazareth L."/>
            <person name="Reid J."/>
            <person name="Worley K."/>
            <person name="Petrosino J."/>
            <person name="Highlander S."/>
            <person name="Gibbs R."/>
        </authorList>
    </citation>
    <scope>NUCLEOTIDE SEQUENCE [LARGE SCALE GENOMIC DNA]</scope>
    <source>
        <strain evidence="2 3">ATCC BAA-614</strain>
    </source>
</reference>
<evidence type="ECO:0000256" key="1">
    <source>
        <dbReference type="SAM" id="MobiDB-lite"/>
    </source>
</evidence>
<organism evidence="2 3">
    <name type="scientific">Mycobacterium parascrofulaceum ATCC BAA-614</name>
    <dbReference type="NCBI Taxonomy" id="525368"/>
    <lineage>
        <taxon>Bacteria</taxon>
        <taxon>Bacillati</taxon>
        <taxon>Actinomycetota</taxon>
        <taxon>Actinomycetes</taxon>
        <taxon>Mycobacteriales</taxon>
        <taxon>Mycobacteriaceae</taxon>
        <taxon>Mycobacterium</taxon>
        <taxon>Mycobacterium simiae complex</taxon>
    </lineage>
</organism>
<keyword evidence="3" id="KW-1185">Reference proteome</keyword>
<comment type="caution">
    <text evidence="2">The sequence shown here is derived from an EMBL/GenBank/DDBJ whole genome shotgun (WGS) entry which is preliminary data.</text>
</comment>
<accession>D5P9I8</accession>
<proteinExistence type="predicted"/>
<sequence>MRAPAPVREVADTARRGSRRARNRTRDNTRHGTFGPQHRSDSK</sequence>
<dbReference type="Proteomes" id="UP000003653">
    <property type="component" value="Unassembled WGS sequence"/>
</dbReference>
<gene>
    <name evidence="2" type="ORF">HMPREF0591_2832</name>
</gene>
<evidence type="ECO:0000313" key="3">
    <source>
        <dbReference type="Proteomes" id="UP000003653"/>
    </source>
</evidence>
<dbReference type="EMBL" id="ADNV01000224">
    <property type="protein sequence ID" value="EFG77249.1"/>
    <property type="molecule type" value="Genomic_DNA"/>
</dbReference>
<dbReference type="HOGENOM" id="CLU_3236297_0_0_11"/>
<dbReference type="AlphaFoldDB" id="D5P9I8"/>
<protein>
    <submittedName>
        <fullName evidence="2">Uncharacterized protein</fullName>
    </submittedName>
</protein>